<dbReference type="EMBL" id="CP019352">
    <property type="protein sequence ID" value="APX99915.1"/>
    <property type="molecule type" value="Genomic_DNA"/>
</dbReference>
<name>A0AAC9LJK5_9FLAO</name>
<organism evidence="1 2">
    <name type="scientific">Lacinutrix venerupis</name>
    <dbReference type="NCBI Taxonomy" id="1486034"/>
    <lineage>
        <taxon>Bacteria</taxon>
        <taxon>Pseudomonadati</taxon>
        <taxon>Bacteroidota</taxon>
        <taxon>Flavobacteriia</taxon>
        <taxon>Flavobacteriales</taxon>
        <taxon>Flavobacteriaceae</taxon>
        <taxon>Lacinutrix</taxon>
    </lineage>
</organism>
<dbReference type="KEGG" id="lvn:BWR22_06200"/>
<protein>
    <submittedName>
        <fullName evidence="1">Uncharacterized protein</fullName>
    </submittedName>
</protein>
<keyword evidence="2" id="KW-1185">Reference proteome</keyword>
<reference evidence="1 2" key="1">
    <citation type="submission" date="2017-01" db="EMBL/GenBank/DDBJ databases">
        <title>Complete genome of Lacinutrix venerupis DOK2-8 isolated from seawater in Dokdo.</title>
        <authorList>
            <person name="Chi W.-J."/>
            <person name="Kim J.H."/>
        </authorList>
    </citation>
    <scope>NUCLEOTIDE SEQUENCE [LARGE SCALE GENOMIC DNA]</scope>
    <source>
        <strain evidence="1 2">DOK2-8</strain>
    </source>
</reference>
<accession>A0AAC9LJK5</accession>
<sequence>MDNKITFFRFSNSRISFSNTIKNEEIKEKNDFKRYRKNLSEYQEMDLKELTSKELEIISDFKHERKTFEKNLNYEYKNLIKEIIDSNGCIQEPTENHQPIVKEFFKQINEKFQISELNELIKQNGFNYYYKKHKELKQQVESQIPHDRIEIQDMDELNSIIESENRKGWSIKQIEGIQSAHYDYNADSYSGYGYGYSFTEGIMIVWNKK</sequence>
<proteinExistence type="predicted"/>
<dbReference type="Proteomes" id="UP000187506">
    <property type="component" value="Chromosome"/>
</dbReference>
<dbReference type="RefSeq" id="WP_076732673.1">
    <property type="nucleotide sequence ID" value="NZ_CP019352.1"/>
</dbReference>
<evidence type="ECO:0000313" key="2">
    <source>
        <dbReference type="Proteomes" id="UP000187506"/>
    </source>
</evidence>
<dbReference type="AlphaFoldDB" id="A0AAC9LJK5"/>
<evidence type="ECO:0000313" key="1">
    <source>
        <dbReference type="EMBL" id="APX99915.1"/>
    </source>
</evidence>
<gene>
    <name evidence="1" type="ORF">BWR22_06200</name>
</gene>